<dbReference type="Proteomes" id="UP000677228">
    <property type="component" value="Unassembled WGS sequence"/>
</dbReference>
<evidence type="ECO:0000313" key="2">
    <source>
        <dbReference type="EMBL" id="CAF0950876.1"/>
    </source>
</evidence>
<dbReference type="AlphaFoldDB" id="A0A8S2IGD1"/>
<dbReference type="Proteomes" id="UP000682733">
    <property type="component" value="Unassembled WGS sequence"/>
</dbReference>
<feature type="compositionally biased region" description="Polar residues" evidence="1">
    <location>
        <begin position="312"/>
        <end position="334"/>
    </location>
</feature>
<sequence>MTSPTNIRKSRGHNLFDRQAQLHNDTPAELIEHPGISSSTAVPPQKTYHSNSSPPPSTSYNMRPLVSTPSQPSSSQQQHNSPHLIKKSLFTSNNHQNHNSENIISENDSNITLIGVRSRPISTYIESTPIRKSPLLQETDFPLTLPQEKEQEQPYDENSTITTTAPTIATGYSLQTETACAMVEKAFDYLNHDDDDDVVVGTKEGDYQTDEFEDDFDDEDNDSVDSDAVPVKDRTVITDHNSDTTSTVKTERHERSNRLIHFPHHHYRQKFRLNNKLPLVEQKVLIKGVFTNVSSTNNESSSYTTDISSHSNLNTGQRHSISGSNEKMFTTETVSSSLSPPKHSSYLRQQRTSDNQQTTIQPDSTSYDSDIDKSTEDLDFDDEHDEEKLQKDEDEEKRIISRQQNVLWCIVQEWVRKEETYITQLDNLLFQLNHSSFQNCITIIEKLQKLHKNVHREIKLLAEKRSQNEHPSNITKQLTHAIE</sequence>
<feature type="compositionally biased region" description="Low complexity" evidence="1">
    <location>
        <begin position="335"/>
        <end position="344"/>
    </location>
</feature>
<feature type="region of interest" description="Disordered" evidence="1">
    <location>
        <begin position="1"/>
        <end position="82"/>
    </location>
</feature>
<protein>
    <submittedName>
        <fullName evidence="3">Uncharacterized protein</fullName>
    </submittedName>
</protein>
<organism evidence="3 4">
    <name type="scientific">Didymodactylos carnosus</name>
    <dbReference type="NCBI Taxonomy" id="1234261"/>
    <lineage>
        <taxon>Eukaryota</taxon>
        <taxon>Metazoa</taxon>
        <taxon>Spiralia</taxon>
        <taxon>Gnathifera</taxon>
        <taxon>Rotifera</taxon>
        <taxon>Eurotatoria</taxon>
        <taxon>Bdelloidea</taxon>
        <taxon>Philodinida</taxon>
        <taxon>Philodinidae</taxon>
        <taxon>Didymodactylos</taxon>
    </lineage>
</organism>
<feature type="compositionally biased region" description="Polar residues" evidence="1">
    <location>
        <begin position="346"/>
        <end position="368"/>
    </location>
</feature>
<feature type="compositionally biased region" description="Low complexity" evidence="1">
    <location>
        <begin position="69"/>
        <end position="78"/>
    </location>
</feature>
<feature type="compositionally biased region" description="Basic and acidic residues" evidence="1">
    <location>
        <begin position="386"/>
        <end position="395"/>
    </location>
</feature>
<accession>A0A8S2IGD1</accession>
<comment type="caution">
    <text evidence="3">The sequence shown here is derived from an EMBL/GenBank/DDBJ whole genome shotgun (WGS) entry which is preliminary data.</text>
</comment>
<evidence type="ECO:0000256" key="1">
    <source>
        <dbReference type="SAM" id="MobiDB-lite"/>
    </source>
</evidence>
<evidence type="ECO:0000313" key="3">
    <source>
        <dbReference type="EMBL" id="CAF3725120.1"/>
    </source>
</evidence>
<gene>
    <name evidence="2" type="ORF">OVA965_LOCUS12148</name>
    <name evidence="3" type="ORF">TMI583_LOCUS12155</name>
</gene>
<feature type="region of interest" description="Disordered" evidence="1">
    <location>
        <begin position="294"/>
        <end position="395"/>
    </location>
</feature>
<proteinExistence type="predicted"/>
<feature type="compositionally biased region" description="Low complexity" evidence="1">
    <location>
        <begin position="294"/>
        <end position="311"/>
    </location>
</feature>
<dbReference type="EMBL" id="CAJOBA010004827">
    <property type="protein sequence ID" value="CAF3725120.1"/>
    <property type="molecule type" value="Genomic_DNA"/>
</dbReference>
<name>A0A8S2IGD1_9BILA</name>
<feature type="non-terminal residue" evidence="3">
    <location>
        <position position="483"/>
    </location>
</feature>
<evidence type="ECO:0000313" key="4">
    <source>
        <dbReference type="Proteomes" id="UP000682733"/>
    </source>
</evidence>
<dbReference type="EMBL" id="CAJNOK010004820">
    <property type="protein sequence ID" value="CAF0950876.1"/>
    <property type="molecule type" value="Genomic_DNA"/>
</dbReference>
<reference evidence="3" key="1">
    <citation type="submission" date="2021-02" db="EMBL/GenBank/DDBJ databases">
        <authorList>
            <person name="Nowell W R."/>
        </authorList>
    </citation>
    <scope>NUCLEOTIDE SEQUENCE</scope>
</reference>